<reference evidence="10 11" key="1">
    <citation type="submission" date="2016-10" db="EMBL/GenBank/DDBJ databases">
        <authorList>
            <person name="de Groot N.N."/>
        </authorList>
    </citation>
    <scope>NUCLEOTIDE SEQUENCE [LARGE SCALE GENOMIC DNA]</scope>
    <source>
        <strain evidence="10 11">DSM 8423</strain>
    </source>
</reference>
<evidence type="ECO:0000313" key="11">
    <source>
        <dbReference type="Proteomes" id="UP000198744"/>
    </source>
</evidence>
<evidence type="ECO:0000256" key="4">
    <source>
        <dbReference type="ARBA" id="ARBA00022695"/>
    </source>
</evidence>
<evidence type="ECO:0000256" key="5">
    <source>
        <dbReference type="ARBA" id="ARBA00022741"/>
    </source>
</evidence>
<dbReference type="Proteomes" id="UP000198744">
    <property type="component" value="Unassembled WGS sequence"/>
</dbReference>
<evidence type="ECO:0000256" key="2">
    <source>
        <dbReference type="ARBA" id="ARBA00012387"/>
    </source>
</evidence>
<evidence type="ECO:0000259" key="9">
    <source>
        <dbReference type="Pfam" id="PF22640"/>
    </source>
</evidence>
<dbReference type="Gene3D" id="3.90.550.10">
    <property type="entry name" value="Spore Coat Polysaccharide Biosynthesis Protein SpsA, Chain A"/>
    <property type="match status" value="1"/>
</dbReference>
<dbReference type="InterPro" id="IPR051161">
    <property type="entry name" value="Mannose-6P_isomerase_type2"/>
</dbReference>
<keyword evidence="6" id="KW-0342">GTP-binding</keyword>
<dbReference type="Pfam" id="PF22640">
    <property type="entry name" value="ManC_GMP_beta-helix"/>
    <property type="match status" value="1"/>
</dbReference>
<proteinExistence type="inferred from homology"/>
<protein>
    <recommendedName>
        <fullName evidence="2">mannose-1-phosphate guanylyltransferase</fullName>
        <ecNumber evidence="2">2.7.7.13</ecNumber>
    </recommendedName>
</protein>
<gene>
    <name evidence="10" type="ORF">SAMN04489760_11563</name>
</gene>
<dbReference type="STRING" id="43775.SAMN04489760_11563"/>
<dbReference type="InterPro" id="IPR054566">
    <property type="entry name" value="ManC/GMP-like_b-helix"/>
</dbReference>
<dbReference type="FunFam" id="3.90.550.10:FF:000046">
    <property type="entry name" value="Mannose-1-phosphate guanylyltransferase (GDP)"/>
    <property type="match status" value="1"/>
</dbReference>
<dbReference type="CDD" id="cd02509">
    <property type="entry name" value="GDP-M1P_Guanylyltransferase"/>
    <property type="match status" value="1"/>
</dbReference>
<feature type="domain" description="MannoseP isomerase/GMP-like beta-helix" evidence="9">
    <location>
        <begin position="293"/>
        <end position="346"/>
    </location>
</feature>
<evidence type="ECO:0000256" key="1">
    <source>
        <dbReference type="ARBA" id="ARBA00006115"/>
    </source>
</evidence>
<dbReference type="GO" id="GO:0004475">
    <property type="term" value="F:mannose-1-phosphate guanylyltransferase (GTP) activity"/>
    <property type="evidence" value="ECO:0007669"/>
    <property type="project" value="UniProtKB-EC"/>
</dbReference>
<dbReference type="InterPro" id="IPR005835">
    <property type="entry name" value="NTP_transferase_dom"/>
</dbReference>
<evidence type="ECO:0000256" key="3">
    <source>
        <dbReference type="ARBA" id="ARBA00022679"/>
    </source>
</evidence>
<evidence type="ECO:0000256" key="6">
    <source>
        <dbReference type="ARBA" id="ARBA00023134"/>
    </source>
</evidence>
<evidence type="ECO:0000259" key="8">
    <source>
        <dbReference type="Pfam" id="PF00483"/>
    </source>
</evidence>
<sequence>MYAVIMAGGKGSRFWPRSRRHKPKHLLDITGKQTIIQETVKRIAPLIPPDRTLIITGADHAEELRRQLPDIPPDNILVEPVGRNTAPCIGLAAIHIRRRVGDAVMAVLPSDHLISDGNAFLDTLAAAAEAAERHDALVTLGIRPTVPETGYGYLERGNPVESIGGKLLYDVWSIREKPPLEKARLFLEQGNFYWNSGMFVWKASTILRAIATHLPDLHRGLLKIEGVLGTQHYETVLKEIYGEAPSISIDYGVMEKADKVLLIPGDFGWSDVGSWDALWEVSDKDDSGNACCGQVIAVETGDSLVYSPGKLVALVGVQDLIVVETEDALLICRRGESQKVKEVVDILEERKMKSYLE</sequence>
<dbReference type="InterPro" id="IPR049577">
    <property type="entry name" value="GMPP_N"/>
</dbReference>
<dbReference type="EMBL" id="FOBS01000015">
    <property type="protein sequence ID" value="SEM43576.1"/>
    <property type="molecule type" value="Genomic_DNA"/>
</dbReference>
<dbReference type="SUPFAM" id="SSF53448">
    <property type="entry name" value="Nucleotide-diphospho-sugar transferases"/>
    <property type="match status" value="1"/>
</dbReference>
<dbReference type="InterPro" id="IPR029044">
    <property type="entry name" value="Nucleotide-diphossugar_trans"/>
</dbReference>
<dbReference type="GO" id="GO:0016853">
    <property type="term" value="F:isomerase activity"/>
    <property type="evidence" value="ECO:0007669"/>
    <property type="project" value="UniProtKB-KW"/>
</dbReference>
<dbReference type="PANTHER" id="PTHR46390:SF1">
    <property type="entry name" value="MANNOSE-1-PHOSPHATE GUANYLYLTRANSFERASE"/>
    <property type="match status" value="1"/>
</dbReference>
<keyword evidence="4 10" id="KW-0548">Nucleotidyltransferase</keyword>
<dbReference type="AlphaFoldDB" id="A0A1H7YBH7"/>
<dbReference type="GO" id="GO:0005525">
    <property type="term" value="F:GTP binding"/>
    <property type="evidence" value="ECO:0007669"/>
    <property type="project" value="UniProtKB-KW"/>
</dbReference>
<dbReference type="EC" id="2.7.7.13" evidence="2"/>
<dbReference type="Pfam" id="PF00483">
    <property type="entry name" value="NTP_transferase"/>
    <property type="match status" value="1"/>
</dbReference>
<organism evidence="10 11">
    <name type="scientific">Syntrophus gentianae</name>
    <dbReference type="NCBI Taxonomy" id="43775"/>
    <lineage>
        <taxon>Bacteria</taxon>
        <taxon>Pseudomonadati</taxon>
        <taxon>Thermodesulfobacteriota</taxon>
        <taxon>Syntrophia</taxon>
        <taxon>Syntrophales</taxon>
        <taxon>Syntrophaceae</taxon>
        <taxon>Syntrophus</taxon>
    </lineage>
</organism>
<dbReference type="SUPFAM" id="SSF159283">
    <property type="entry name" value="Guanosine diphospho-D-mannose pyrophosphorylase/mannose-6-phosphate isomerase linker domain"/>
    <property type="match status" value="1"/>
</dbReference>
<dbReference type="OrthoDB" id="9806359at2"/>
<accession>A0A1H7YBH7</accession>
<keyword evidence="5" id="KW-0547">Nucleotide-binding</keyword>
<keyword evidence="11" id="KW-1185">Reference proteome</keyword>
<dbReference type="PANTHER" id="PTHR46390">
    <property type="entry name" value="MANNOSE-1-PHOSPHATE GUANYLYLTRANSFERASE"/>
    <property type="match status" value="1"/>
</dbReference>
<feature type="domain" description="Nucleotidyl transferase" evidence="8">
    <location>
        <begin position="3"/>
        <end position="285"/>
    </location>
</feature>
<keyword evidence="10" id="KW-0413">Isomerase</keyword>
<evidence type="ECO:0000313" key="10">
    <source>
        <dbReference type="EMBL" id="SEM43576.1"/>
    </source>
</evidence>
<dbReference type="GO" id="GO:0009298">
    <property type="term" value="P:GDP-mannose biosynthetic process"/>
    <property type="evidence" value="ECO:0007669"/>
    <property type="project" value="TreeGrafter"/>
</dbReference>
<name>A0A1H7YBH7_9BACT</name>
<dbReference type="RefSeq" id="WP_093883732.1">
    <property type="nucleotide sequence ID" value="NZ_FOBS01000015.1"/>
</dbReference>
<keyword evidence="3 10" id="KW-0808">Transferase</keyword>
<comment type="catalytic activity">
    <reaction evidence="7">
        <text>alpha-D-mannose 1-phosphate + GTP + H(+) = GDP-alpha-D-mannose + diphosphate</text>
        <dbReference type="Rhea" id="RHEA:15229"/>
        <dbReference type="ChEBI" id="CHEBI:15378"/>
        <dbReference type="ChEBI" id="CHEBI:33019"/>
        <dbReference type="ChEBI" id="CHEBI:37565"/>
        <dbReference type="ChEBI" id="CHEBI:57527"/>
        <dbReference type="ChEBI" id="CHEBI:58409"/>
        <dbReference type="EC" id="2.7.7.13"/>
    </reaction>
</comment>
<evidence type="ECO:0000256" key="7">
    <source>
        <dbReference type="ARBA" id="ARBA00047343"/>
    </source>
</evidence>
<comment type="similarity">
    <text evidence="1">Belongs to the mannose-6-phosphate isomerase type 2 family.</text>
</comment>